<dbReference type="GO" id="GO:0006646">
    <property type="term" value="P:phosphatidylethanolamine biosynthetic process"/>
    <property type="evidence" value="ECO:0007669"/>
    <property type="project" value="TreeGrafter"/>
</dbReference>
<dbReference type="PANTHER" id="PTHR22603">
    <property type="entry name" value="CHOLINE/ETHANOALAMINE KINASE"/>
    <property type="match status" value="1"/>
</dbReference>
<name>A0AAD9N4P0_9ANNE</name>
<dbReference type="PANTHER" id="PTHR22603:SF93">
    <property type="entry name" value="RE24176P"/>
    <property type="match status" value="1"/>
</dbReference>
<dbReference type="Gene3D" id="3.90.1200.10">
    <property type="match status" value="1"/>
</dbReference>
<evidence type="ECO:0000256" key="2">
    <source>
        <dbReference type="ARBA" id="ARBA00023264"/>
    </source>
</evidence>
<keyword evidence="1" id="KW-0444">Lipid biosynthesis</keyword>
<dbReference type="GO" id="GO:0004305">
    <property type="term" value="F:ethanolamine kinase activity"/>
    <property type="evidence" value="ECO:0007669"/>
    <property type="project" value="TreeGrafter"/>
</dbReference>
<gene>
    <name evidence="4" type="ORF">LSH36_275g09020</name>
</gene>
<dbReference type="AlphaFoldDB" id="A0AAD9N4P0"/>
<evidence type="ECO:0000256" key="3">
    <source>
        <dbReference type="ARBA" id="ARBA00038211"/>
    </source>
</evidence>
<dbReference type="GO" id="GO:0004103">
    <property type="term" value="F:choline kinase activity"/>
    <property type="evidence" value="ECO:0007669"/>
    <property type="project" value="TreeGrafter"/>
</dbReference>
<dbReference type="Proteomes" id="UP001208570">
    <property type="component" value="Unassembled WGS sequence"/>
</dbReference>
<comment type="caution">
    <text evidence="4">The sequence shown here is derived from an EMBL/GenBank/DDBJ whole genome shotgun (WGS) entry which is preliminary data.</text>
</comment>
<protein>
    <recommendedName>
        <fullName evidence="6">Choline/ethanolamine kinase</fullName>
    </recommendedName>
</protein>
<dbReference type="Pfam" id="PF01633">
    <property type="entry name" value="Choline_kinase"/>
    <property type="match status" value="1"/>
</dbReference>
<evidence type="ECO:0000256" key="1">
    <source>
        <dbReference type="ARBA" id="ARBA00023209"/>
    </source>
</evidence>
<keyword evidence="5" id="KW-1185">Reference proteome</keyword>
<dbReference type="CDD" id="cd05156">
    <property type="entry name" value="ChoK_euk"/>
    <property type="match status" value="1"/>
</dbReference>
<dbReference type="Gene3D" id="3.30.200.20">
    <property type="entry name" value="Phosphorylase Kinase, domain 1"/>
    <property type="match status" value="1"/>
</dbReference>
<keyword evidence="1" id="KW-0443">Lipid metabolism</keyword>
<dbReference type="GO" id="GO:0005737">
    <property type="term" value="C:cytoplasm"/>
    <property type="evidence" value="ECO:0007669"/>
    <property type="project" value="TreeGrafter"/>
</dbReference>
<dbReference type="EMBL" id="JAODUP010000275">
    <property type="protein sequence ID" value="KAK2154179.1"/>
    <property type="molecule type" value="Genomic_DNA"/>
</dbReference>
<organism evidence="4 5">
    <name type="scientific">Paralvinella palmiformis</name>
    <dbReference type="NCBI Taxonomy" id="53620"/>
    <lineage>
        <taxon>Eukaryota</taxon>
        <taxon>Metazoa</taxon>
        <taxon>Spiralia</taxon>
        <taxon>Lophotrochozoa</taxon>
        <taxon>Annelida</taxon>
        <taxon>Polychaeta</taxon>
        <taxon>Sedentaria</taxon>
        <taxon>Canalipalpata</taxon>
        <taxon>Terebellida</taxon>
        <taxon>Terebelliformia</taxon>
        <taxon>Alvinellidae</taxon>
        <taxon>Paralvinella</taxon>
    </lineage>
</organism>
<evidence type="ECO:0000313" key="5">
    <source>
        <dbReference type="Proteomes" id="UP001208570"/>
    </source>
</evidence>
<reference evidence="4" key="1">
    <citation type="journal article" date="2023" name="Mol. Biol. Evol.">
        <title>Third-Generation Sequencing Reveals the Adaptive Role of the Epigenome in Three Deep-Sea Polychaetes.</title>
        <authorList>
            <person name="Perez M."/>
            <person name="Aroh O."/>
            <person name="Sun Y."/>
            <person name="Lan Y."/>
            <person name="Juniper S.K."/>
            <person name="Young C.R."/>
            <person name="Angers B."/>
            <person name="Qian P.Y."/>
        </authorList>
    </citation>
    <scope>NUCLEOTIDE SEQUENCE</scope>
    <source>
        <strain evidence="4">P08H-3</strain>
    </source>
</reference>
<evidence type="ECO:0000313" key="4">
    <source>
        <dbReference type="EMBL" id="KAK2154179.1"/>
    </source>
</evidence>
<comment type="similarity">
    <text evidence="3">Belongs to the choline/ethanolamine kinase family.</text>
</comment>
<accession>A0AAD9N4P0</accession>
<dbReference type="SUPFAM" id="SSF56112">
    <property type="entry name" value="Protein kinase-like (PK-like)"/>
    <property type="match status" value="1"/>
</dbReference>
<evidence type="ECO:0008006" key="6">
    <source>
        <dbReference type="Google" id="ProtNLM"/>
    </source>
</evidence>
<proteinExistence type="inferred from homology"/>
<keyword evidence="2" id="KW-1208">Phospholipid metabolism</keyword>
<keyword evidence="1" id="KW-0594">Phospholipid biosynthesis</keyword>
<sequence length="371" mass="43421">MAELDITPEMRKRGLMLCRQFLGRTWTKIEDEDFEIERISGGLSNLLYLCSLSDKVCTNEGEQRKIMLRVYGKIIRDHPEIVVTDSVIFALLAEKNMGPKLFGVFTGGRVEEYIKSRHLTTLELHDPDISALCAKVMGRFHQLVMPLVKQPRWLFDIMQRYLDEALHIINTNNSIPAKNDKLQKVFSFDLKEELVILKRILSQVDSPVVFCHNDMQEGNLLLPDDNLQKRARRDWHLVIIDFEYSQYNFRGFDLGNHFCEWCYDYSIKEAPYYSAVISNYPSRDQQLHFIRAYLEENPPDGDYDPAEVEEHMILEANTFALASHFMWGLWSIVQSHKSDIPFGYLDYALDRFDAYYYQKKNLPNHLQVNGV</sequence>
<dbReference type="InterPro" id="IPR011009">
    <property type="entry name" value="Kinase-like_dom_sf"/>
</dbReference>